<accession>A0A8R1YNP1</accession>
<dbReference type="InterPro" id="IPR036047">
    <property type="entry name" value="F-box-like_dom_sf"/>
</dbReference>
<protein>
    <submittedName>
        <fullName evidence="1">F-box domain-containing protein</fullName>
    </submittedName>
</protein>
<keyword evidence="2" id="KW-1185">Reference proteome</keyword>
<evidence type="ECO:0000313" key="2">
    <source>
        <dbReference type="Proteomes" id="UP000005239"/>
    </source>
</evidence>
<dbReference type="EnsemblMetazoa" id="PPA30479.1">
    <property type="protein sequence ID" value="PPA30479.1"/>
    <property type="gene ID" value="WBGene00203347"/>
</dbReference>
<proteinExistence type="predicted"/>
<sequence>MEYSPPAKKKNIDSLLVNYSERSNKPFELMSRDCEKSIIVTNEDHLTVLPDDCIRNIFTFLNQETLDALLTVSQKMNSFALQMRSKVPRSRIFNDLILRQDDLNRFNMSLRGTCVESLDVHMSEMGMFETPMDWVKRRRLYEEKSHGKKSLLKVPVPYRLMKRIEYLLQRFEIQHIHFWGILIDDSFVLYCQQWSRIPSRIKFINETTGDVFDKNKFLNWIISSGISCIDLHESSLKHNINRQTILDLSRASNPSLMGGVYKDIQEGEIVSVMDKLVLDAIANYKHFQLPYFRFSADWIVETIVKRLRRNIHGGWYFKISRKLQQDDFNDLEMDLECTHQNDGEYHIINLKGSSLCARIKCSEEIRLNVAFSGEYARCMG</sequence>
<accession>A0A2A6BND2</accession>
<gene>
    <name evidence="1" type="primary">WBGene00203347</name>
</gene>
<reference evidence="1" key="2">
    <citation type="submission" date="2022-06" db="UniProtKB">
        <authorList>
            <consortium name="EnsemblMetazoa"/>
        </authorList>
    </citation>
    <scope>IDENTIFICATION</scope>
    <source>
        <strain evidence="1">PS312</strain>
    </source>
</reference>
<dbReference type="InterPro" id="IPR001810">
    <property type="entry name" value="F-box_dom"/>
</dbReference>
<evidence type="ECO:0000313" key="1">
    <source>
        <dbReference type="EnsemblMetazoa" id="PPA30479.1"/>
    </source>
</evidence>
<name>A0A2A6BND2_PRIPA</name>
<dbReference type="SUPFAM" id="SSF81383">
    <property type="entry name" value="F-box domain"/>
    <property type="match status" value="1"/>
</dbReference>
<reference evidence="2" key="1">
    <citation type="journal article" date="2008" name="Nat. Genet.">
        <title>The Pristionchus pacificus genome provides a unique perspective on nematode lifestyle and parasitism.</title>
        <authorList>
            <person name="Dieterich C."/>
            <person name="Clifton S.W."/>
            <person name="Schuster L.N."/>
            <person name="Chinwalla A."/>
            <person name="Delehaunty K."/>
            <person name="Dinkelacker I."/>
            <person name="Fulton L."/>
            <person name="Fulton R."/>
            <person name="Godfrey J."/>
            <person name="Minx P."/>
            <person name="Mitreva M."/>
            <person name="Roeseler W."/>
            <person name="Tian H."/>
            <person name="Witte H."/>
            <person name="Yang S.P."/>
            <person name="Wilson R.K."/>
            <person name="Sommer R.J."/>
        </authorList>
    </citation>
    <scope>NUCLEOTIDE SEQUENCE [LARGE SCALE GENOMIC DNA]</scope>
    <source>
        <strain evidence="2">PS312</strain>
    </source>
</reference>
<organism evidence="1 2">
    <name type="scientific">Pristionchus pacificus</name>
    <name type="common">Parasitic nematode worm</name>
    <dbReference type="NCBI Taxonomy" id="54126"/>
    <lineage>
        <taxon>Eukaryota</taxon>
        <taxon>Metazoa</taxon>
        <taxon>Ecdysozoa</taxon>
        <taxon>Nematoda</taxon>
        <taxon>Chromadorea</taxon>
        <taxon>Rhabditida</taxon>
        <taxon>Rhabditina</taxon>
        <taxon>Diplogasteromorpha</taxon>
        <taxon>Diplogasteroidea</taxon>
        <taxon>Neodiplogasteridae</taxon>
        <taxon>Pristionchus</taxon>
    </lineage>
</organism>
<dbReference type="Proteomes" id="UP000005239">
    <property type="component" value="Unassembled WGS sequence"/>
</dbReference>
<dbReference type="PROSITE" id="PS50181">
    <property type="entry name" value="FBOX"/>
    <property type="match status" value="1"/>
</dbReference>
<dbReference type="AlphaFoldDB" id="A0A2A6BND2"/>